<proteinExistence type="predicted"/>
<sequence length="91" mass="10309">MAGGTRALEHGSIGEARTKEILIDRFWILERTVDADGADFIIQTRLTDIAGVEPNRLGIVQAKFRENINNVIEIKWEYIIGNDGVRDDFFC</sequence>
<evidence type="ECO:0000313" key="1">
    <source>
        <dbReference type="EMBL" id="MDL2419356.1"/>
    </source>
</evidence>
<geneLocation type="plasmid" evidence="1">
    <name>pBS01</name>
</geneLocation>
<dbReference type="EMBL" id="JASWHZ010000002">
    <property type="protein sequence ID" value="MDL2419356.1"/>
    <property type="molecule type" value="Genomic_DNA"/>
</dbReference>
<protein>
    <submittedName>
        <fullName evidence="1">Uncharacterized protein</fullName>
    </submittedName>
</protein>
<comment type="caution">
    <text evidence="1">The sequence shown here is derived from an EMBL/GenBank/DDBJ whole genome shotgun (WGS) entry which is preliminary data.</text>
</comment>
<dbReference type="Proteomes" id="UP001229716">
    <property type="component" value="Unassembled WGS sequence"/>
</dbReference>
<gene>
    <name evidence="1" type="ORF">P6F46_27670</name>
</gene>
<keyword evidence="2" id="KW-1185">Reference proteome</keyword>
<reference evidence="1 2" key="1">
    <citation type="journal article" date="2023" name="Int. J. Mol. Sci.">
        <title>Pathogenicity and Genomic Characterization of a Novel Genospecies, Bacillus shihchuchen, of the Bacillus cereus Group Isolated from Chinese Softshell Turtle (Pelodiscus sinensis).</title>
        <authorList>
            <person name="Cheng L.W."/>
            <person name="Byadgi O.V."/>
            <person name="Tsai C.E."/>
            <person name="Wang P.C."/>
            <person name="Chen S.C."/>
        </authorList>
    </citation>
    <scope>NUCLEOTIDE SEQUENCE [LARGE SCALE GENOMIC DNA]</scope>
    <source>
        <strain evidence="1 2">QF108-045</strain>
    </source>
</reference>
<name>A0ABT7KYZ1_9BACI</name>
<keyword evidence="1" id="KW-0614">Plasmid</keyword>
<evidence type="ECO:0000313" key="2">
    <source>
        <dbReference type="Proteomes" id="UP001229716"/>
    </source>
</evidence>
<organism evidence="1 2">
    <name type="scientific">Bacillus shihchuchen</name>
    <dbReference type="NCBI Taxonomy" id="3036942"/>
    <lineage>
        <taxon>Bacteria</taxon>
        <taxon>Bacillati</taxon>
        <taxon>Bacillota</taxon>
        <taxon>Bacilli</taxon>
        <taxon>Bacillales</taxon>
        <taxon>Bacillaceae</taxon>
        <taxon>Bacillus</taxon>
        <taxon>Bacillus cereus group</taxon>
    </lineage>
</organism>
<accession>A0ABT7KYZ1</accession>